<dbReference type="Pfam" id="PF25198">
    <property type="entry name" value="Spore_GerAC_N"/>
    <property type="match status" value="1"/>
</dbReference>
<gene>
    <name evidence="11" type="primary">gerAC</name>
    <name evidence="11" type="ORF">ERICIII_02064</name>
</gene>
<dbReference type="EMBL" id="CP019655">
    <property type="protein sequence ID" value="AVF26229.1"/>
    <property type="molecule type" value="Genomic_DNA"/>
</dbReference>
<dbReference type="RefSeq" id="WP_079940620.1">
    <property type="nucleotide sequence ID" value="NZ_CP019655.1"/>
</dbReference>
<dbReference type="NCBIfam" id="TIGR02887">
    <property type="entry name" value="spore_ger_x_C"/>
    <property type="match status" value="1"/>
</dbReference>
<dbReference type="Proteomes" id="UP000239833">
    <property type="component" value="Chromosome"/>
</dbReference>
<feature type="signal peptide" evidence="8">
    <location>
        <begin position="1"/>
        <end position="24"/>
    </location>
</feature>
<dbReference type="GO" id="GO:0009847">
    <property type="term" value="P:spore germination"/>
    <property type="evidence" value="ECO:0007669"/>
    <property type="project" value="InterPro"/>
</dbReference>
<dbReference type="InterPro" id="IPR038501">
    <property type="entry name" value="Spore_GerAC_C_sf"/>
</dbReference>
<keyword evidence="4 8" id="KW-0732">Signal</keyword>
<evidence type="ECO:0000256" key="8">
    <source>
        <dbReference type="SAM" id="SignalP"/>
    </source>
</evidence>
<dbReference type="Gene3D" id="3.30.300.210">
    <property type="entry name" value="Nutrient germinant receptor protein C, domain 3"/>
    <property type="match status" value="1"/>
</dbReference>
<keyword evidence="6" id="KW-0564">Palmitate</keyword>
<comment type="subcellular location">
    <subcellularLocation>
        <location evidence="1">Membrane</location>
        <topology evidence="1">Lipid-anchor</topology>
    </subcellularLocation>
</comment>
<feature type="domain" description="Spore germination GerAC-like C-terminal" evidence="9">
    <location>
        <begin position="218"/>
        <end position="376"/>
    </location>
</feature>
<evidence type="ECO:0000256" key="5">
    <source>
        <dbReference type="ARBA" id="ARBA00023136"/>
    </source>
</evidence>
<evidence type="ECO:0000259" key="9">
    <source>
        <dbReference type="Pfam" id="PF05504"/>
    </source>
</evidence>
<dbReference type="PANTHER" id="PTHR35789">
    <property type="entry name" value="SPORE GERMINATION PROTEIN B3"/>
    <property type="match status" value="1"/>
</dbReference>
<dbReference type="InterPro" id="IPR057336">
    <property type="entry name" value="GerAC_N"/>
</dbReference>
<comment type="similarity">
    <text evidence="2">Belongs to the GerABKC lipoprotein family.</text>
</comment>
<evidence type="ECO:0000256" key="4">
    <source>
        <dbReference type="ARBA" id="ARBA00022729"/>
    </source>
</evidence>
<accession>A0A2L1UDK7</accession>
<organism evidence="11 12">
    <name type="scientific">Paenibacillus larvae subsp. larvae</name>
    <dbReference type="NCBI Taxonomy" id="147375"/>
    <lineage>
        <taxon>Bacteria</taxon>
        <taxon>Bacillati</taxon>
        <taxon>Bacillota</taxon>
        <taxon>Bacilli</taxon>
        <taxon>Bacillales</taxon>
        <taxon>Paenibacillaceae</taxon>
        <taxon>Paenibacillus</taxon>
    </lineage>
</organism>
<reference evidence="12" key="1">
    <citation type="submission" date="2017-02" db="EMBL/GenBank/DDBJ databases">
        <title>Delineation of Paenibacillus larvae strains originating from foulbrood outbreaks.</title>
        <authorList>
            <person name="Beims H."/>
            <person name="Bunk B."/>
            <person name="Sproeer C."/>
            <person name="Mohr K.I."/>
            <person name="Pradella S."/>
            <person name="Guenther G."/>
            <person name="Rohde M."/>
            <person name="von der Ohe W."/>
            <person name="Steinert M."/>
        </authorList>
    </citation>
    <scope>NUCLEOTIDE SEQUENCE [LARGE SCALE GENOMIC DNA]</scope>
    <source>
        <strain evidence="12">Eric_III</strain>
    </source>
</reference>
<evidence type="ECO:0000256" key="1">
    <source>
        <dbReference type="ARBA" id="ARBA00004635"/>
    </source>
</evidence>
<feature type="domain" description="Spore germination protein N-terminal" evidence="10">
    <location>
        <begin position="23"/>
        <end position="199"/>
    </location>
</feature>
<evidence type="ECO:0000256" key="3">
    <source>
        <dbReference type="ARBA" id="ARBA00022544"/>
    </source>
</evidence>
<evidence type="ECO:0000259" key="10">
    <source>
        <dbReference type="Pfam" id="PF25198"/>
    </source>
</evidence>
<evidence type="ECO:0000256" key="2">
    <source>
        <dbReference type="ARBA" id="ARBA00007886"/>
    </source>
</evidence>
<dbReference type="InterPro" id="IPR046953">
    <property type="entry name" value="Spore_GerAC-like_C"/>
</dbReference>
<keyword evidence="7" id="KW-0449">Lipoprotein</keyword>
<keyword evidence="5" id="KW-0472">Membrane</keyword>
<evidence type="ECO:0000256" key="6">
    <source>
        <dbReference type="ARBA" id="ARBA00023139"/>
    </source>
</evidence>
<evidence type="ECO:0000313" key="12">
    <source>
        <dbReference type="Proteomes" id="UP000239833"/>
    </source>
</evidence>
<feature type="chain" id="PRO_5038917044" evidence="8">
    <location>
        <begin position="25"/>
        <end position="383"/>
    </location>
</feature>
<protein>
    <submittedName>
        <fullName evidence="11">Spore germination protein A3</fullName>
    </submittedName>
</protein>
<dbReference type="PANTHER" id="PTHR35789:SF1">
    <property type="entry name" value="SPORE GERMINATION PROTEIN B3"/>
    <property type="match status" value="1"/>
</dbReference>
<dbReference type="Pfam" id="PF05504">
    <property type="entry name" value="Spore_GerAC"/>
    <property type="match status" value="1"/>
</dbReference>
<keyword evidence="3" id="KW-0309">Germination</keyword>
<proteinExistence type="inferred from homology"/>
<evidence type="ECO:0000313" key="11">
    <source>
        <dbReference type="EMBL" id="AVF26229.1"/>
    </source>
</evidence>
<dbReference type="PROSITE" id="PS51257">
    <property type="entry name" value="PROKAR_LIPOPROTEIN"/>
    <property type="match status" value="1"/>
</dbReference>
<dbReference type="GO" id="GO:0016020">
    <property type="term" value="C:membrane"/>
    <property type="evidence" value="ECO:0007669"/>
    <property type="project" value="UniProtKB-SubCell"/>
</dbReference>
<dbReference type="AlphaFoldDB" id="A0A2L1UDK7"/>
<name>A0A2L1UDK7_9BACL</name>
<sequence>MRKSACFSLIWVLLAVGLSGCWDSETIQDINYITALGIDYEDGNYVVYTQSMDFARLAKQESPKSSSEGSVLVGKAVGNTLELAITSLHRASQMRIIFQHLTAIVLTERAFQADMHHILDAICRYYEIRYRSWVYGTREPMKELFSLRNPFNGSQRLSLLHEPKEPYKQRSMIPPIQLVQFTKQLREPDQTLLLPSLKINQSNWSQGEQSVRQFEISGIYALKNDKYKGWFSVSDMIGMRWMTPQTEATPLAIEEDGKEVGYLSMHEPKVKTSFRMADGRPSFRIHVKVKGELQEELTAISEKEIKQKAQEKIRQEIYETYRKGMKKQTDVYSVAHLWYRSDNHSWKQMKPQEREEAIRNLKVEDITVDVSLTHTGMTKLRTP</sequence>
<evidence type="ECO:0000256" key="7">
    <source>
        <dbReference type="ARBA" id="ARBA00023288"/>
    </source>
</evidence>
<dbReference type="GeneID" id="64218790"/>
<dbReference type="InterPro" id="IPR008844">
    <property type="entry name" value="Spore_GerAC-like"/>
</dbReference>